<gene>
    <name evidence="5" type="ORF">LL253_14585</name>
</gene>
<dbReference type="Proteomes" id="UP001198830">
    <property type="component" value="Unassembled WGS sequence"/>
</dbReference>
<dbReference type="SMART" id="SM00347">
    <property type="entry name" value="HTH_MARR"/>
    <property type="match status" value="1"/>
</dbReference>
<reference evidence="5 6" key="1">
    <citation type="submission" date="2021-10" db="EMBL/GenBank/DDBJ databases">
        <title>The diversity and Nitrogen Metabolism of Culturable Nitrate-Utilizing Bacteria Within the Oxygen Minimum Zone of the Changjiang (Yangtze River)Estuary.</title>
        <authorList>
            <person name="Zhang D."/>
            <person name="Zheng J."/>
            <person name="Liu S."/>
            <person name="He W."/>
        </authorList>
    </citation>
    <scope>NUCLEOTIDE SEQUENCE [LARGE SCALE GENOMIC DNA]</scope>
    <source>
        <strain evidence="5 6">FXH275-2</strain>
    </source>
</reference>
<dbReference type="PROSITE" id="PS50995">
    <property type="entry name" value="HTH_MARR_2"/>
    <property type="match status" value="1"/>
</dbReference>
<dbReference type="RefSeq" id="WP_037544016.1">
    <property type="nucleotide sequence ID" value="NZ_JAJGNP010000013.1"/>
</dbReference>
<dbReference type="SUPFAM" id="SSF46785">
    <property type="entry name" value="Winged helix' DNA-binding domain"/>
    <property type="match status" value="1"/>
</dbReference>
<keyword evidence="3" id="KW-0804">Transcription</keyword>
<dbReference type="InterPro" id="IPR000835">
    <property type="entry name" value="HTH_MarR-typ"/>
</dbReference>
<keyword evidence="2" id="KW-0238">DNA-binding</keyword>
<dbReference type="Gene3D" id="1.10.10.10">
    <property type="entry name" value="Winged helix-like DNA-binding domain superfamily/Winged helix DNA-binding domain"/>
    <property type="match status" value="1"/>
</dbReference>
<dbReference type="InterPro" id="IPR052067">
    <property type="entry name" value="Metal_resp_HTH_trans_reg"/>
</dbReference>
<keyword evidence="6" id="KW-1185">Reference proteome</keyword>
<evidence type="ECO:0000256" key="1">
    <source>
        <dbReference type="ARBA" id="ARBA00023015"/>
    </source>
</evidence>
<dbReference type="PANTHER" id="PTHR35790">
    <property type="entry name" value="HTH-TYPE TRANSCRIPTIONAL REGULATOR PCHR"/>
    <property type="match status" value="1"/>
</dbReference>
<evidence type="ECO:0000259" key="4">
    <source>
        <dbReference type="PROSITE" id="PS50995"/>
    </source>
</evidence>
<evidence type="ECO:0000313" key="5">
    <source>
        <dbReference type="EMBL" id="MCC4233905.1"/>
    </source>
</evidence>
<evidence type="ECO:0000313" key="6">
    <source>
        <dbReference type="Proteomes" id="UP001198830"/>
    </source>
</evidence>
<dbReference type="Pfam" id="PF12802">
    <property type="entry name" value="MarR_2"/>
    <property type="match status" value="1"/>
</dbReference>
<dbReference type="PANTHER" id="PTHR35790:SF4">
    <property type="entry name" value="HTH-TYPE TRANSCRIPTIONAL REGULATOR PCHR"/>
    <property type="match status" value="1"/>
</dbReference>
<comment type="caution">
    <text evidence="5">The sequence shown here is derived from an EMBL/GenBank/DDBJ whole genome shotgun (WGS) entry which is preliminary data.</text>
</comment>
<sequence>MTTSSLLLDAFLPYRLSFTTNLVSDAVASAYEEAFGLRIPEWRVVAVVAEHPDGVTQQAIGWTTRMDKVTVSRAAAALIDRDILIRGPNPADQRSHLLTLSTAGIALYQAIVPQALALEEQIFGSFTEAERTQLDAMLRRIDAIVLDGHMTASKA</sequence>
<protein>
    <submittedName>
        <fullName evidence="5">MarR family winged helix-turn-helix transcriptional regulator</fullName>
    </submittedName>
</protein>
<keyword evidence="1" id="KW-0805">Transcription regulation</keyword>
<organism evidence="5 6">
    <name type="scientific">Sphingobium soli</name>
    <dbReference type="NCBI Taxonomy" id="1591116"/>
    <lineage>
        <taxon>Bacteria</taxon>
        <taxon>Pseudomonadati</taxon>
        <taxon>Pseudomonadota</taxon>
        <taxon>Alphaproteobacteria</taxon>
        <taxon>Sphingomonadales</taxon>
        <taxon>Sphingomonadaceae</taxon>
        <taxon>Sphingobium</taxon>
    </lineage>
</organism>
<dbReference type="InterPro" id="IPR036390">
    <property type="entry name" value="WH_DNA-bd_sf"/>
</dbReference>
<feature type="domain" description="HTH marR-type" evidence="4">
    <location>
        <begin position="1"/>
        <end position="143"/>
    </location>
</feature>
<proteinExistence type="predicted"/>
<dbReference type="InterPro" id="IPR036388">
    <property type="entry name" value="WH-like_DNA-bd_sf"/>
</dbReference>
<evidence type="ECO:0000256" key="2">
    <source>
        <dbReference type="ARBA" id="ARBA00023125"/>
    </source>
</evidence>
<evidence type="ECO:0000256" key="3">
    <source>
        <dbReference type="ARBA" id="ARBA00023163"/>
    </source>
</evidence>
<dbReference type="EMBL" id="JAJGNP010000013">
    <property type="protein sequence ID" value="MCC4233905.1"/>
    <property type="molecule type" value="Genomic_DNA"/>
</dbReference>
<name>A0ABS8H5U0_9SPHN</name>
<accession>A0ABS8H5U0</accession>